<keyword evidence="2" id="KW-1133">Transmembrane helix</keyword>
<dbReference type="PATRIC" id="fig|1641875.4.peg.1318"/>
<keyword evidence="4" id="KW-1185">Reference proteome</keyword>
<evidence type="ECO:0000256" key="2">
    <source>
        <dbReference type="SAM" id="Phobius"/>
    </source>
</evidence>
<evidence type="ECO:0000256" key="1">
    <source>
        <dbReference type="SAM" id="MobiDB-lite"/>
    </source>
</evidence>
<keyword evidence="2" id="KW-0472">Membrane</keyword>
<dbReference type="Proteomes" id="UP000051295">
    <property type="component" value="Unassembled WGS sequence"/>
</dbReference>
<feature type="transmembrane region" description="Helical" evidence="2">
    <location>
        <begin position="81"/>
        <end position="99"/>
    </location>
</feature>
<dbReference type="AlphaFoldDB" id="A0A0T5NZP4"/>
<feature type="region of interest" description="Disordered" evidence="1">
    <location>
        <begin position="155"/>
        <end position="218"/>
    </location>
</feature>
<keyword evidence="2" id="KW-0812">Transmembrane</keyword>
<organism evidence="3 4">
    <name type="scientific">Roseovarius atlanticus</name>
    <dbReference type="NCBI Taxonomy" id="1641875"/>
    <lineage>
        <taxon>Bacteria</taxon>
        <taxon>Pseudomonadati</taxon>
        <taxon>Pseudomonadota</taxon>
        <taxon>Alphaproteobacteria</taxon>
        <taxon>Rhodobacterales</taxon>
        <taxon>Roseobacteraceae</taxon>
        <taxon>Roseovarius</taxon>
    </lineage>
</organism>
<name>A0A0T5NZP4_9RHOB</name>
<comment type="caution">
    <text evidence="3">The sequence shown here is derived from an EMBL/GenBank/DDBJ whole genome shotgun (WGS) entry which is preliminary data.</text>
</comment>
<sequence>MTLMQRQQRWIDYPGLNMIRVVIGSYFMAIALGLISGVAPPALFLSITDPGTADLVGTVVLFSVTAAFMLGLYLRLTSLMLAIFIFASSVTQNLVLAETALVEPFWRDLTMVCAVLLSYSCLKRSEVSRAALVMRRGAAQRLTADQFVVPRRVTTGAAPSERAQPQSRLKHSMQPLMHARTPQAPAPAAAAESRAPKVVSGRREDEPDIDIDNIFATG</sequence>
<gene>
    <name evidence="3" type="ORF">XM53_01155</name>
</gene>
<reference evidence="3 4" key="1">
    <citation type="submission" date="2015-04" db="EMBL/GenBank/DDBJ databases">
        <title>The draft genome sequence of Roseovarius sp.R12b.</title>
        <authorList>
            <person name="Li G."/>
            <person name="Lai Q."/>
            <person name="Shao Z."/>
            <person name="Yan P."/>
        </authorList>
    </citation>
    <scope>NUCLEOTIDE SEQUENCE [LARGE SCALE GENOMIC DNA]</scope>
    <source>
        <strain evidence="3 4">R12B</strain>
    </source>
</reference>
<feature type="transmembrane region" description="Helical" evidence="2">
    <location>
        <begin position="21"/>
        <end position="43"/>
    </location>
</feature>
<proteinExistence type="predicted"/>
<evidence type="ECO:0000313" key="3">
    <source>
        <dbReference type="EMBL" id="KRS14366.1"/>
    </source>
</evidence>
<accession>A0A0T5NZP4</accession>
<dbReference type="STRING" id="1641875.XM53_01155"/>
<evidence type="ECO:0000313" key="4">
    <source>
        <dbReference type="Proteomes" id="UP000051295"/>
    </source>
</evidence>
<protein>
    <submittedName>
        <fullName evidence="3">Uncharacterized protein</fullName>
    </submittedName>
</protein>
<feature type="transmembrane region" description="Helical" evidence="2">
    <location>
        <begin position="55"/>
        <end position="74"/>
    </location>
</feature>
<dbReference type="EMBL" id="LAXJ01000002">
    <property type="protein sequence ID" value="KRS14366.1"/>
    <property type="molecule type" value="Genomic_DNA"/>
</dbReference>
<feature type="compositionally biased region" description="Low complexity" evidence="1">
    <location>
        <begin position="179"/>
        <end position="193"/>
    </location>
</feature>